<comment type="similarity">
    <text evidence="2 10">Belongs to the GPI inositol-deacylase family.</text>
</comment>
<evidence type="ECO:0000256" key="1">
    <source>
        <dbReference type="ARBA" id="ARBA00004477"/>
    </source>
</evidence>
<dbReference type="PANTHER" id="PTHR15495">
    <property type="entry name" value="NEGATIVE REGULATOR OF VESICLE FORMATION-RELATED"/>
    <property type="match status" value="1"/>
</dbReference>
<sequence length="1001" mass="113381">MIVFRNCAVLLVIASICSFLYGIAHIHLEVEPNACRMTYMFGEPRFARVRFNANKLFPNYGLYYYYEGMRQPLDPLKTRMTGAPVIFVPGNAGSYKQVRSLASVALRKAGEHPNTGKHLDYYTIDYDEELSALYGGYMYHQQSFLKHCIRTIASLYSQPSPVVLIGHSMGGKLAQSVLTDAEISQHINAIISISTPLDHPVLNLDAHLGRFYSETHEQLSRTRTATQPSIMTNVCQSLHQKPLSEQSMANQDLSAKLDNVLLISTGGGNRDLLVQAGLTTSQFNDLHAMTSAIPRVSLSCDHLSAVWCLQFMQVINGFLFSISQRRDDGSVVFSNNKHRNMQSALGHFVKSPTRQQSFIKIPTHNNWHEERSLVINKFFTNGLKSHYYELIGLGRQPRYKKLAIEALNIDGDENWLFGCESYRNIETGQNYCHKATSLTHLVQRLPNADQDPRSVAILDLHNLRKTYEKWTHLLVRLPPGSQRTGYNLDIYDPKDRILDIRMPRWYASGRRVAINETLQGTIHYRMRIADLVEPYQSLRVYIDPQNCLQPKYRITVRLCVPWAAGFERYHTLTSPDQKPGLYINVPVVMPRHYNTTLNPVLLDLYLDPICRYRISYEYSYADALSRIVLEFYGWMPAHFVCVLLIVLRNQLDKFQVAGSFQSLKPYIGYLQYTSLYVVTGCRLFKKLVLNMKMLPIPEQLDYSINISIIIHCTAIGLSVMTALALWFCLTTYGNAIHRLALRLTRLSSSGSNIMLSIMTHLPITYGILTISVALGACSGLALFLAFVFYFLMVSNAYKDYLEDYLWQKAANIVHMATGIGKNSKTTKGNQSTAVANAMDQSPVPSDDDEQSQNQGQDEQHEQKPLQPNKDQAEEELCVGLQNFSFHVTLLLLLLTLLLLSVPASLAWLRSRRHGIILPDPALHTTIVSISSISLLLQLRSPQKLPGYWILSVLLYLCAGTTLLYCQIAIYRLNYIIAGAFAVIAIHQALQRLYHKLRPAAT</sequence>
<evidence type="ECO:0000256" key="11">
    <source>
        <dbReference type="SAM" id="MobiDB-lite"/>
    </source>
</evidence>
<evidence type="ECO:0000256" key="3">
    <source>
        <dbReference type="ARBA" id="ARBA00022448"/>
    </source>
</evidence>
<evidence type="ECO:0000313" key="14">
    <source>
        <dbReference type="Proteomes" id="UP000009192"/>
    </source>
</evidence>
<keyword evidence="5 10" id="KW-0378">Hydrolase</keyword>
<evidence type="ECO:0000256" key="4">
    <source>
        <dbReference type="ARBA" id="ARBA00022692"/>
    </source>
</evidence>
<keyword evidence="8 10" id="KW-1133">Transmembrane helix</keyword>
<dbReference type="GO" id="GO:0050185">
    <property type="term" value="F:phosphatidylinositol deacylase activity"/>
    <property type="evidence" value="ECO:0007669"/>
    <property type="project" value="TreeGrafter"/>
</dbReference>
<keyword evidence="4 10" id="KW-0812">Transmembrane</keyword>
<feature type="transmembrane region" description="Helical" evidence="10">
    <location>
        <begin position="944"/>
        <end position="965"/>
    </location>
</feature>
<feature type="transmembrane region" description="Helical" evidence="10">
    <location>
        <begin position="972"/>
        <end position="989"/>
    </location>
</feature>
<protein>
    <recommendedName>
        <fullName evidence="10">GPI inositol-deacylase</fullName>
        <ecNumber evidence="10">3.1.-.-</ecNumber>
    </recommendedName>
</protein>
<dbReference type="PhylomeDB" id="B4L636"/>
<keyword evidence="14" id="KW-1185">Reference proteome</keyword>
<proteinExistence type="inferred from homology"/>
<comment type="subcellular location">
    <subcellularLocation>
        <location evidence="1">Endoplasmic reticulum membrane</location>
        <topology evidence="1">Multi-pass membrane protein</topology>
    </subcellularLocation>
</comment>
<dbReference type="InterPro" id="IPR029058">
    <property type="entry name" value="AB_hydrolase_fold"/>
</dbReference>
<dbReference type="AlphaFoldDB" id="B4L636"/>
<evidence type="ECO:0000256" key="10">
    <source>
        <dbReference type="RuleBase" id="RU365011"/>
    </source>
</evidence>
<dbReference type="EMBL" id="CH933812">
    <property type="protein sequence ID" value="EDW05832.1"/>
    <property type="molecule type" value="Genomic_DNA"/>
</dbReference>
<organism evidence="13 14">
    <name type="scientific">Drosophila mojavensis</name>
    <name type="common">Fruit fly</name>
    <dbReference type="NCBI Taxonomy" id="7230"/>
    <lineage>
        <taxon>Eukaryota</taxon>
        <taxon>Metazoa</taxon>
        <taxon>Ecdysozoa</taxon>
        <taxon>Arthropoda</taxon>
        <taxon>Hexapoda</taxon>
        <taxon>Insecta</taxon>
        <taxon>Pterygota</taxon>
        <taxon>Neoptera</taxon>
        <taxon>Endopterygota</taxon>
        <taxon>Diptera</taxon>
        <taxon>Brachycera</taxon>
        <taxon>Muscomorpha</taxon>
        <taxon>Ephydroidea</taxon>
        <taxon>Drosophilidae</taxon>
        <taxon>Drosophila</taxon>
    </lineage>
</organism>
<keyword evidence="7 10" id="KW-0653">Protein transport</keyword>
<dbReference type="Pfam" id="PF07819">
    <property type="entry name" value="PGAP1"/>
    <property type="match status" value="1"/>
</dbReference>
<dbReference type="EC" id="3.1.-.-" evidence="10"/>
<feature type="domain" description="GPI inositol-deacylase PGAP1-like alpha/beta" evidence="12">
    <location>
        <begin position="80"/>
        <end position="322"/>
    </location>
</feature>
<evidence type="ECO:0000256" key="8">
    <source>
        <dbReference type="ARBA" id="ARBA00022989"/>
    </source>
</evidence>
<dbReference type="GO" id="GO:0005789">
    <property type="term" value="C:endoplasmic reticulum membrane"/>
    <property type="evidence" value="ECO:0007669"/>
    <property type="project" value="UniProtKB-SubCell"/>
</dbReference>
<dbReference type="GO" id="GO:0006888">
    <property type="term" value="P:endoplasmic reticulum to Golgi vesicle-mediated transport"/>
    <property type="evidence" value="ECO:0007669"/>
    <property type="project" value="TreeGrafter"/>
</dbReference>
<dbReference type="Gene3D" id="3.40.50.1820">
    <property type="entry name" value="alpha/beta hydrolase"/>
    <property type="match status" value="1"/>
</dbReference>
<dbReference type="InterPro" id="IPR039529">
    <property type="entry name" value="PGAP1/BST1"/>
</dbReference>
<gene>
    <name evidence="13" type="primary">Dmoj\GI16296</name>
    <name evidence="13" type="ORF">Dmoj_GI16296</name>
</gene>
<dbReference type="InParanoid" id="B4L636"/>
<feature type="transmembrane region" description="Helical" evidence="10">
    <location>
        <begin position="708"/>
        <end position="729"/>
    </location>
</feature>
<reference evidence="13 14" key="1">
    <citation type="journal article" date="2007" name="Nature">
        <title>Evolution of genes and genomes on the Drosophila phylogeny.</title>
        <authorList>
            <consortium name="Drosophila 12 Genomes Consortium"/>
            <person name="Clark A.G."/>
            <person name="Eisen M.B."/>
            <person name="Smith D.R."/>
            <person name="Bergman C.M."/>
            <person name="Oliver B."/>
            <person name="Markow T.A."/>
            <person name="Kaufman T.C."/>
            <person name="Kellis M."/>
            <person name="Gelbart W."/>
            <person name="Iyer V.N."/>
            <person name="Pollard D.A."/>
            <person name="Sackton T.B."/>
            <person name="Larracuente A.M."/>
            <person name="Singh N.D."/>
            <person name="Abad J.P."/>
            <person name="Abt D.N."/>
            <person name="Adryan B."/>
            <person name="Aguade M."/>
            <person name="Akashi H."/>
            <person name="Anderson W.W."/>
            <person name="Aquadro C.F."/>
            <person name="Ardell D.H."/>
            <person name="Arguello R."/>
            <person name="Artieri C.G."/>
            <person name="Barbash D.A."/>
            <person name="Barker D."/>
            <person name="Barsanti P."/>
            <person name="Batterham P."/>
            <person name="Batzoglou S."/>
            <person name="Begun D."/>
            <person name="Bhutkar A."/>
            <person name="Blanco E."/>
            <person name="Bosak S.A."/>
            <person name="Bradley R.K."/>
            <person name="Brand A.D."/>
            <person name="Brent M.R."/>
            <person name="Brooks A.N."/>
            <person name="Brown R.H."/>
            <person name="Butlin R.K."/>
            <person name="Caggese C."/>
            <person name="Calvi B.R."/>
            <person name="Bernardo de Carvalho A."/>
            <person name="Caspi A."/>
            <person name="Castrezana S."/>
            <person name="Celniker S.E."/>
            <person name="Chang J.L."/>
            <person name="Chapple C."/>
            <person name="Chatterji S."/>
            <person name="Chinwalla A."/>
            <person name="Civetta A."/>
            <person name="Clifton S.W."/>
            <person name="Comeron J.M."/>
            <person name="Costello J.C."/>
            <person name="Coyne J.A."/>
            <person name="Daub J."/>
            <person name="David R.G."/>
            <person name="Delcher A.L."/>
            <person name="Delehaunty K."/>
            <person name="Do C.B."/>
            <person name="Ebling H."/>
            <person name="Edwards K."/>
            <person name="Eickbush T."/>
            <person name="Evans J.D."/>
            <person name="Filipski A."/>
            <person name="Findeiss S."/>
            <person name="Freyhult E."/>
            <person name="Fulton L."/>
            <person name="Fulton R."/>
            <person name="Garcia A.C."/>
            <person name="Gardiner A."/>
            <person name="Garfield D.A."/>
            <person name="Garvin B.E."/>
            <person name="Gibson G."/>
            <person name="Gilbert D."/>
            <person name="Gnerre S."/>
            <person name="Godfrey J."/>
            <person name="Good R."/>
            <person name="Gotea V."/>
            <person name="Gravely B."/>
            <person name="Greenberg A.J."/>
            <person name="Griffiths-Jones S."/>
            <person name="Gross S."/>
            <person name="Guigo R."/>
            <person name="Gustafson E.A."/>
            <person name="Haerty W."/>
            <person name="Hahn M.W."/>
            <person name="Halligan D.L."/>
            <person name="Halpern A.L."/>
            <person name="Halter G.M."/>
            <person name="Han M.V."/>
            <person name="Heger A."/>
            <person name="Hillier L."/>
            <person name="Hinrichs A.S."/>
            <person name="Holmes I."/>
            <person name="Hoskins R.A."/>
            <person name="Hubisz M.J."/>
            <person name="Hultmark D."/>
            <person name="Huntley M.A."/>
            <person name="Jaffe D.B."/>
            <person name="Jagadeeshan S."/>
            <person name="Jeck W.R."/>
            <person name="Johnson J."/>
            <person name="Jones C.D."/>
            <person name="Jordan W.C."/>
            <person name="Karpen G.H."/>
            <person name="Kataoka E."/>
            <person name="Keightley P.D."/>
            <person name="Kheradpour P."/>
            <person name="Kirkness E.F."/>
            <person name="Koerich L.B."/>
            <person name="Kristiansen K."/>
            <person name="Kudrna D."/>
            <person name="Kulathinal R.J."/>
            <person name="Kumar S."/>
            <person name="Kwok R."/>
            <person name="Lander E."/>
            <person name="Langley C.H."/>
            <person name="Lapoint R."/>
            <person name="Lazzaro B.P."/>
            <person name="Lee S.J."/>
            <person name="Levesque L."/>
            <person name="Li R."/>
            <person name="Lin C.F."/>
            <person name="Lin M.F."/>
            <person name="Lindblad-Toh K."/>
            <person name="Llopart A."/>
            <person name="Long M."/>
            <person name="Low L."/>
            <person name="Lozovsky E."/>
            <person name="Lu J."/>
            <person name="Luo M."/>
            <person name="Machado C.A."/>
            <person name="Makalowski W."/>
            <person name="Marzo M."/>
            <person name="Matsuda M."/>
            <person name="Matzkin L."/>
            <person name="McAllister B."/>
            <person name="McBride C.S."/>
            <person name="McKernan B."/>
            <person name="McKernan K."/>
            <person name="Mendez-Lago M."/>
            <person name="Minx P."/>
            <person name="Mollenhauer M.U."/>
            <person name="Montooth K."/>
            <person name="Mount S.M."/>
            <person name="Mu X."/>
            <person name="Myers E."/>
            <person name="Negre B."/>
            <person name="Newfeld S."/>
            <person name="Nielsen R."/>
            <person name="Noor M.A."/>
            <person name="O'Grady P."/>
            <person name="Pachter L."/>
            <person name="Papaceit M."/>
            <person name="Parisi M.J."/>
            <person name="Parisi M."/>
            <person name="Parts L."/>
            <person name="Pedersen J.S."/>
            <person name="Pesole G."/>
            <person name="Phillippy A.M."/>
            <person name="Ponting C.P."/>
            <person name="Pop M."/>
            <person name="Porcelli D."/>
            <person name="Powell J.R."/>
            <person name="Prohaska S."/>
            <person name="Pruitt K."/>
            <person name="Puig M."/>
            <person name="Quesneville H."/>
            <person name="Ram K.R."/>
            <person name="Rand D."/>
            <person name="Rasmussen M.D."/>
            <person name="Reed L.K."/>
            <person name="Reenan R."/>
            <person name="Reily A."/>
            <person name="Remington K.A."/>
            <person name="Rieger T.T."/>
            <person name="Ritchie M.G."/>
            <person name="Robin C."/>
            <person name="Rogers Y.H."/>
            <person name="Rohde C."/>
            <person name="Rozas J."/>
            <person name="Rubenfield M.J."/>
            <person name="Ruiz A."/>
            <person name="Russo S."/>
            <person name="Salzberg S.L."/>
            <person name="Sanchez-Gracia A."/>
            <person name="Saranga D.J."/>
            <person name="Sato H."/>
            <person name="Schaeffer S.W."/>
            <person name="Schatz M.C."/>
            <person name="Schlenke T."/>
            <person name="Schwartz R."/>
            <person name="Segarra C."/>
            <person name="Singh R.S."/>
            <person name="Sirot L."/>
            <person name="Sirota M."/>
            <person name="Sisneros N.B."/>
            <person name="Smith C.D."/>
            <person name="Smith T.F."/>
            <person name="Spieth J."/>
            <person name="Stage D.E."/>
            <person name="Stark A."/>
            <person name="Stephan W."/>
            <person name="Strausberg R.L."/>
            <person name="Strempel S."/>
            <person name="Sturgill D."/>
            <person name="Sutton G."/>
            <person name="Sutton G.G."/>
            <person name="Tao W."/>
            <person name="Teichmann S."/>
            <person name="Tobari Y.N."/>
            <person name="Tomimura Y."/>
            <person name="Tsolas J.M."/>
            <person name="Valente V.L."/>
            <person name="Venter E."/>
            <person name="Venter J.C."/>
            <person name="Vicario S."/>
            <person name="Vieira F.G."/>
            <person name="Vilella A.J."/>
            <person name="Villasante A."/>
            <person name="Walenz B."/>
            <person name="Wang J."/>
            <person name="Wasserman M."/>
            <person name="Watts T."/>
            <person name="Wilson D."/>
            <person name="Wilson R.K."/>
            <person name="Wing R.A."/>
            <person name="Wolfner M.F."/>
            <person name="Wong A."/>
            <person name="Wong G.K."/>
            <person name="Wu C.I."/>
            <person name="Wu G."/>
            <person name="Yamamoto D."/>
            <person name="Yang H.P."/>
            <person name="Yang S.P."/>
            <person name="Yorke J.A."/>
            <person name="Yoshida K."/>
            <person name="Zdobnov E."/>
            <person name="Zhang P."/>
            <person name="Zhang Y."/>
            <person name="Zimin A.V."/>
            <person name="Baldwin J."/>
            <person name="Abdouelleil A."/>
            <person name="Abdulkadir J."/>
            <person name="Abebe A."/>
            <person name="Abera B."/>
            <person name="Abreu J."/>
            <person name="Acer S.C."/>
            <person name="Aftuck L."/>
            <person name="Alexander A."/>
            <person name="An P."/>
            <person name="Anderson E."/>
            <person name="Anderson S."/>
            <person name="Arachi H."/>
            <person name="Azer M."/>
            <person name="Bachantsang P."/>
            <person name="Barry A."/>
            <person name="Bayul T."/>
            <person name="Berlin A."/>
            <person name="Bessette D."/>
            <person name="Bloom T."/>
            <person name="Blye J."/>
            <person name="Boguslavskiy L."/>
            <person name="Bonnet C."/>
            <person name="Boukhgalter B."/>
            <person name="Bourzgui I."/>
            <person name="Brown A."/>
            <person name="Cahill P."/>
            <person name="Channer S."/>
            <person name="Cheshatsang Y."/>
            <person name="Chuda L."/>
            <person name="Citroen M."/>
            <person name="Collymore A."/>
            <person name="Cooke P."/>
            <person name="Costello M."/>
            <person name="D'Aco K."/>
            <person name="Daza R."/>
            <person name="De Haan G."/>
            <person name="DeGray S."/>
            <person name="DeMaso C."/>
            <person name="Dhargay N."/>
            <person name="Dooley K."/>
            <person name="Dooley E."/>
            <person name="Doricent M."/>
            <person name="Dorje P."/>
            <person name="Dorjee K."/>
            <person name="Dupes A."/>
            <person name="Elong R."/>
            <person name="Falk J."/>
            <person name="Farina A."/>
            <person name="Faro S."/>
            <person name="Ferguson D."/>
            <person name="Fisher S."/>
            <person name="Foley C.D."/>
            <person name="Franke A."/>
            <person name="Friedrich D."/>
            <person name="Gadbois L."/>
            <person name="Gearin G."/>
            <person name="Gearin C.R."/>
            <person name="Giannoukos G."/>
            <person name="Goode T."/>
            <person name="Graham J."/>
            <person name="Grandbois E."/>
            <person name="Grewal S."/>
            <person name="Gyaltsen K."/>
            <person name="Hafez N."/>
            <person name="Hagos B."/>
            <person name="Hall J."/>
            <person name="Henson C."/>
            <person name="Hollinger A."/>
            <person name="Honan T."/>
            <person name="Huard M.D."/>
            <person name="Hughes L."/>
            <person name="Hurhula B."/>
            <person name="Husby M.E."/>
            <person name="Kamat A."/>
            <person name="Kanga B."/>
            <person name="Kashin S."/>
            <person name="Khazanovich D."/>
            <person name="Kisner P."/>
            <person name="Lance K."/>
            <person name="Lara M."/>
            <person name="Lee W."/>
            <person name="Lennon N."/>
            <person name="Letendre F."/>
            <person name="LeVine R."/>
            <person name="Lipovsky A."/>
            <person name="Liu X."/>
            <person name="Liu J."/>
            <person name="Liu S."/>
            <person name="Lokyitsang T."/>
            <person name="Lokyitsang Y."/>
            <person name="Lubonja R."/>
            <person name="Lui A."/>
            <person name="MacDonald P."/>
            <person name="Magnisalis V."/>
            <person name="Maru K."/>
            <person name="Matthews C."/>
            <person name="McCusker W."/>
            <person name="McDonough S."/>
            <person name="Mehta T."/>
            <person name="Meldrim J."/>
            <person name="Meneus L."/>
            <person name="Mihai O."/>
            <person name="Mihalev A."/>
            <person name="Mihova T."/>
            <person name="Mittelman R."/>
            <person name="Mlenga V."/>
            <person name="Montmayeur A."/>
            <person name="Mulrain L."/>
            <person name="Navidi A."/>
            <person name="Naylor J."/>
            <person name="Negash T."/>
            <person name="Nguyen T."/>
            <person name="Nguyen N."/>
            <person name="Nicol R."/>
            <person name="Norbu C."/>
            <person name="Norbu N."/>
            <person name="Novod N."/>
            <person name="O'Neill B."/>
            <person name="Osman S."/>
            <person name="Markiewicz E."/>
            <person name="Oyono O.L."/>
            <person name="Patti C."/>
            <person name="Phunkhang P."/>
            <person name="Pierre F."/>
            <person name="Priest M."/>
            <person name="Raghuraman S."/>
            <person name="Rege F."/>
            <person name="Reyes R."/>
            <person name="Rise C."/>
            <person name="Rogov P."/>
            <person name="Ross K."/>
            <person name="Ryan E."/>
            <person name="Settipalli S."/>
            <person name="Shea T."/>
            <person name="Sherpa N."/>
            <person name="Shi L."/>
            <person name="Shih D."/>
            <person name="Sparrow T."/>
            <person name="Spaulding J."/>
            <person name="Stalker J."/>
            <person name="Stange-Thomann N."/>
            <person name="Stavropoulos S."/>
            <person name="Stone C."/>
            <person name="Strader C."/>
            <person name="Tesfaye S."/>
            <person name="Thomson T."/>
            <person name="Thoulutsang Y."/>
            <person name="Thoulutsang D."/>
            <person name="Topham K."/>
            <person name="Topping I."/>
            <person name="Tsamla T."/>
            <person name="Vassiliev H."/>
            <person name="Vo A."/>
            <person name="Wangchuk T."/>
            <person name="Wangdi T."/>
            <person name="Weiand M."/>
            <person name="Wilkinson J."/>
            <person name="Wilson A."/>
            <person name="Yadav S."/>
            <person name="Young G."/>
            <person name="Yu Q."/>
            <person name="Zembek L."/>
            <person name="Zhong D."/>
            <person name="Zimmer A."/>
            <person name="Zwirko Z."/>
            <person name="Jaffe D.B."/>
            <person name="Alvarez P."/>
            <person name="Brockman W."/>
            <person name="Butler J."/>
            <person name="Chin C."/>
            <person name="Gnerre S."/>
            <person name="Grabherr M."/>
            <person name="Kleber M."/>
            <person name="Mauceli E."/>
            <person name="MacCallum I."/>
        </authorList>
    </citation>
    <scope>NUCLEOTIDE SEQUENCE [LARGE SCALE GENOMIC DNA]</scope>
    <source>
        <strain evidence="14">Tucson 15081-1352.22</strain>
    </source>
</reference>
<comment type="function">
    <text evidence="10">Involved in inositol deacylation of GPI-anchored proteins which plays important roles in the quality control and ER-associated degradation of GPI-anchored proteins.</text>
</comment>
<evidence type="ECO:0000256" key="6">
    <source>
        <dbReference type="ARBA" id="ARBA00022824"/>
    </source>
</evidence>
<keyword evidence="6 10" id="KW-0256">Endoplasmic reticulum</keyword>
<accession>B4L636</accession>
<feature type="transmembrane region" description="Helical" evidence="10">
    <location>
        <begin position="763"/>
        <end position="791"/>
    </location>
</feature>
<evidence type="ECO:0000256" key="5">
    <source>
        <dbReference type="ARBA" id="ARBA00022801"/>
    </source>
</evidence>
<evidence type="ECO:0000256" key="7">
    <source>
        <dbReference type="ARBA" id="ARBA00022927"/>
    </source>
</evidence>
<dbReference type="FunCoup" id="B4L636">
    <property type="interactions" value="1252"/>
</dbReference>
<feature type="transmembrane region" description="Helical" evidence="10">
    <location>
        <begin position="920"/>
        <end position="938"/>
    </location>
</feature>
<feature type="region of interest" description="Disordered" evidence="11">
    <location>
        <begin position="838"/>
        <end position="868"/>
    </location>
</feature>
<dbReference type="GO" id="GO:0015031">
    <property type="term" value="P:protein transport"/>
    <property type="evidence" value="ECO:0007669"/>
    <property type="project" value="UniProtKB-KW"/>
</dbReference>
<keyword evidence="9 10" id="KW-0472">Membrane</keyword>
<dbReference type="SUPFAM" id="SSF53474">
    <property type="entry name" value="alpha/beta-Hydrolases"/>
    <property type="match status" value="1"/>
</dbReference>
<feature type="transmembrane region" description="Helical" evidence="10">
    <location>
        <begin position="883"/>
        <end position="908"/>
    </location>
</feature>
<dbReference type="GO" id="GO:0006505">
    <property type="term" value="P:GPI anchor metabolic process"/>
    <property type="evidence" value="ECO:0007669"/>
    <property type="project" value="TreeGrafter"/>
</dbReference>
<keyword evidence="3 10" id="KW-0813">Transport</keyword>
<evidence type="ECO:0000256" key="2">
    <source>
        <dbReference type="ARBA" id="ARBA00006931"/>
    </source>
</evidence>
<dbReference type="PANTHER" id="PTHR15495:SF7">
    <property type="entry name" value="GPI INOSITOL-DEACYLASE"/>
    <property type="match status" value="1"/>
</dbReference>
<dbReference type="Pfam" id="PF24660">
    <property type="entry name" value="PGAP1_3rd"/>
    <property type="match status" value="1"/>
</dbReference>
<name>B4L636_DROMO</name>
<dbReference type="KEGG" id="dmo:Dmoj_GI16296"/>
<dbReference type="HOGENOM" id="CLU_013735_1_0_1"/>
<dbReference type="Proteomes" id="UP000009192">
    <property type="component" value="Unassembled WGS sequence"/>
</dbReference>
<dbReference type="OrthoDB" id="348976at2759"/>
<evidence type="ECO:0000256" key="9">
    <source>
        <dbReference type="ARBA" id="ARBA00023136"/>
    </source>
</evidence>
<dbReference type="OMA" id="YGLYYYY"/>
<evidence type="ECO:0000313" key="13">
    <source>
        <dbReference type="EMBL" id="EDW05832.1"/>
    </source>
</evidence>
<dbReference type="InterPro" id="IPR012908">
    <property type="entry name" value="PGAP1-ab_dom-like"/>
</dbReference>
<dbReference type="eggNOG" id="KOG3724">
    <property type="taxonomic scope" value="Eukaryota"/>
</dbReference>
<evidence type="ECO:0000259" key="12">
    <source>
        <dbReference type="Pfam" id="PF07819"/>
    </source>
</evidence>